<evidence type="ECO:0000313" key="10">
    <source>
        <dbReference type="Proteomes" id="UP000727407"/>
    </source>
</evidence>
<feature type="region of interest" description="Disordered" evidence="6">
    <location>
        <begin position="325"/>
        <end position="350"/>
    </location>
</feature>
<dbReference type="Proteomes" id="UP000727407">
    <property type="component" value="Unassembled WGS sequence"/>
</dbReference>
<dbReference type="PROSITE" id="PS50002">
    <property type="entry name" value="SH3"/>
    <property type="match status" value="1"/>
</dbReference>
<organism evidence="9 10">
    <name type="scientific">Clarias magur</name>
    <name type="common">Asian catfish</name>
    <name type="synonym">Macropteronotus magur</name>
    <dbReference type="NCBI Taxonomy" id="1594786"/>
    <lineage>
        <taxon>Eukaryota</taxon>
        <taxon>Metazoa</taxon>
        <taxon>Chordata</taxon>
        <taxon>Craniata</taxon>
        <taxon>Vertebrata</taxon>
        <taxon>Euteleostomi</taxon>
        <taxon>Actinopterygii</taxon>
        <taxon>Neopterygii</taxon>
        <taxon>Teleostei</taxon>
        <taxon>Ostariophysi</taxon>
        <taxon>Siluriformes</taxon>
        <taxon>Clariidae</taxon>
        <taxon>Clarias</taxon>
    </lineage>
</organism>
<comment type="caution">
    <text evidence="9">The sequence shown here is derived from an EMBL/GenBank/DDBJ whole genome shotgun (WGS) entry which is preliminary data.</text>
</comment>
<name>A0A8J4UJX0_CLAMG</name>
<dbReference type="FunFam" id="3.40.50.1820:FF:000006">
    <property type="entry name" value="NDRG family member 3"/>
    <property type="match status" value="1"/>
</dbReference>
<dbReference type="PROSITE" id="PS50001">
    <property type="entry name" value="SH2"/>
    <property type="match status" value="1"/>
</dbReference>
<dbReference type="SMART" id="SM00252">
    <property type="entry name" value="SH2"/>
    <property type="match status" value="1"/>
</dbReference>
<proteinExistence type="inferred from homology"/>
<accession>A0A8J4UJX0</accession>
<dbReference type="Pfam" id="PF00017">
    <property type="entry name" value="SH2"/>
    <property type="match status" value="1"/>
</dbReference>
<evidence type="ECO:0000256" key="4">
    <source>
        <dbReference type="PROSITE-ProRule" id="PRU00191"/>
    </source>
</evidence>
<protein>
    <submittedName>
        <fullName evidence="9">Protein NDRG3 isoform X1</fullName>
    </submittedName>
</protein>
<evidence type="ECO:0000313" key="9">
    <source>
        <dbReference type="EMBL" id="KAF5909036.1"/>
    </source>
</evidence>
<dbReference type="InterPro" id="IPR036028">
    <property type="entry name" value="SH3-like_dom_sf"/>
</dbReference>
<feature type="non-terminal residue" evidence="9">
    <location>
        <position position="540"/>
    </location>
</feature>
<feature type="domain" description="SH2" evidence="7">
    <location>
        <begin position="417"/>
        <end position="510"/>
    </location>
</feature>
<keyword evidence="3" id="KW-0449">Lipoprotein</keyword>
<comment type="similarity">
    <text evidence="1">Belongs to the NDRG family.</text>
</comment>
<evidence type="ECO:0000256" key="1">
    <source>
        <dbReference type="ARBA" id="ARBA00005598"/>
    </source>
</evidence>
<dbReference type="InterPro" id="IPR000980">
    <property type="entry name" value="SH2"/>
</dbReference>
<feature type="domain" description="SH3" evidence="8">
    <location>
        <begin position="355"/>
        <end position="415"/>
    </location>
</feature>
<dbReference type="PANTHER" id="PTHR11034">
    <property type="entry name" value="N-MYC DOWNSTREAM REGULATED"/>
    <property type="match status" value="1"/>
</dbReference>
<dbReference type="Gene3D" id="2.30.30.40">
    <property type="entry name" value="SH3 Domains"/>
    <property type="match status" value="1"/>
</dbReference>
<dbReference type="InterPro" id="IPR036860">
    <property type="entry name" value="SH2_dom_sf"/>
</dbReference>
<dbReference type="SUPFAM" id="SSF53474">
    <property type="entry name" value="alpha/beta-Hydrolases"/>
    <property type="match status" value="1"/>
</dbReference>
<dbReference type="EMBL" id="QNUK01000008">
    <property type="protein sequence ID" value="KAF5909036.1"/>
    <property type="molecule type" value="Genomic_DNA"/>
</dbReference>
<evidence type="ECO:0000256" key="2">
    <source>
        <dbReference type="ARBA" id="ARBA00022443"/>
    </source>
</evidence>
<sequence>MDELQDVQLTEIKPLLTDKNGRNFQDFDCQEHDIETPHGVLHVTLRGTPKGNRPVILTYHDIGLNHKSCFNTLFNFEDMQEITQHFAVAHVDAPGQQENAAPFPTGYQYPTMDQLAEMLPSVLIHLKINSVIGIGVGAGAYILTRLALNQPTLVEGLVLINVDPCAKGWMDWAASKLSGWTSNLVDIVMGHHFSTDELTENQEIIQTYRLHIAQDMNQENLALFCNSYNSRRDLEIERPVVGLNEETVNTLKCPALLVVGDTSPAVDAVVECNSRLNPTKTTLLKMADCGGLPQVVQPGKLAEAFKYFVQGMGYNCSSADSRSIMGSGPSKGRRSSVHHTSLLDPEDHTEPQTMDGRYVVVALYNYPLGSPSDCSIRFGERLEMLSDEGEWWKVRSSATGVESYIPSMYTCKVFNRWQFTGLNKQKAEELLLCPQNQPGSFLIRESQTIPGAHSLSVRLERQSIKHYRIQRIENGWHYISPRLTFPSLNHLVEHYSEVSDGLCCFLREPCFIQGSNNVPVVSGPPPVSVRKPTINWKDVN</sequence>
<dbReference type="SUPFAM" id="SSF50044">
    <property type="entry name" value="SH3-domain"/>
    <property type="match status" value="1"/>
</dbReference>
<dbReference type="Pfam" id="PF03096">
    <property type="entry name" value="Ndr"/>
    <property type="match status" value="1"/>
</dbReference>
<evidence type="ECO:0000256" key="6">
    <source>
        <dbReference type="SAM" id="MobiDB-lite"/>
    </source>
</evidence>
<dbReference type="PRINTS" id="PR00401">
    <property type="entry name" value="SH2DOMAIN"/>
</dbReference>
<dbReference type="AlphaFoldDB" id="A0A8J4UJX0"/>
<dbReference type="SUPFAM" id="SSF55550">
    <property type="entry name" value="SH2 domain"/>
    <property type="match status" value="1"/>
</dbReference>
<dbReference type="InterPro" id="IPR029058">
    <property type="entry name" value="AB_hydrolase_fold"/>
</dbReference>
<gene>
    <name evidence="9" type="ORF">DAT39_001222</name>
</gene>
<dbReference type="Pfam" id="PF00018">
    <property type="entry name" value="SH3_1"/>
    <property type="match status" value="1"/>
</dbReference>
<dbReference type="OrthoDB" id="741027at2759"/>
<dbReference type="Gene3D" id="3.40.50.1820">
    <property type="entry name" value="alpha/beta hydrolase"/>
    <property type="match status" value="1"/>
</dbReference>
<keyword evidence="10" id="KW-1185">Reference proteome</keyword>
<dbReference type="Gene3D" id="3.30.505.10">
    <property type="entry name" value="SH2 domain"/>
    <property type="match status" value="1"/>
</dbReference>
<dbReference type="InterPro" id="IPR001452">
    <property type="entry name" value="SH3_domain"/>
</dbReference>
<evidence type="ECO:0000256" key="5">
    <source>
        <dbReference type="PROSITE-ProRule" id="PRU00192"/>
    </source>
</evidence>
<dbReference type="SMART" id="SM00326">
    <property type="entry name" value="SH3"/>
    <property type="match status" value="1"/>
</dbReference>
<keyword evidence="2 5" id="KW-0728">SH3 domain</keyword>
<reference evidence="9" key="1">
    <citation type="submission" date="2020-07" db="EMBL/GenBank/DDBJ databases">
        <title>Clarias magur genome sequencing, assembly and annotation.</title>
        <authorList>
            <person name="Kushwaha B."/>
            <person name="Kumar R."/>
            <person name="Das P."/>
            <person name="Joshi C.G."/>
            <person name="Kumar D."/>
            <person name="Nagpure N.S."/>
            <person name="Pandey M."/>
            <person name="Agarwal S."/>
            <person name="Srivastava S."/>
            <person name="Singh M."/>
            <person name="Sahoo L."/>
            <person name="Jayasankar P."/>
            <person name="Meher P.K."/>
            <person name="Koringa P.G."/>
            <person name="Iquebal M.A."/>
            <person name="Das S.P."/>
            <person name="Bit A."/>
            <person name="Patnaik S."/>
            <person name="Patel N."/>
            <person name="Shah T.M."/>
            <person name="Hinsu A."/>
            <person name="Jena J.K."/>
        </authorList>
    </citation>
    <scope>NUCLEOTIDE SEQUENCE</scope>
    <source>
        <strain evidence="9">CIFAMagur01</strain>
        <tissue evidence="9">Testis</tissue>
    </source>
</reference>
<evidence type="ECO:0000259" key="8">
    <source>
        <dbReference type="PROSITE" id="PS50002"/>
    </source>
</evidence>
<keyword evidence="4" id="KW-0727">SH2 domain</keyword>
<dbReference type="InterPro" id="IPR004142">
    <property type="entry name" value="NDRG"/>
</dbReference>
<evidence type="ECO:0000256" key="3">
    <source>
        <dbReference type="ARBA" id="ARBA00023288"/>
    </source>
</evidence>
<evidence type="ECO:0000259" key="7">
    <source>
        <dbReference type="PROSITE" id="PS50001"/>
    </source>
</evidence>